<dbReference type="HOGENOM" id="CLU_2387353_0_0_1"/>
<reference evidence="1 2" key="1">
    <citation type="submission" date="2014-02" db="EMBL/GenBank/DDBJ databases">
        <title>Single nucleus genome sequencing reveals high similarity among nuclei of an endomycorrhizal fungus.</title>
        <authorList>
            <person name="Lin K."/>
            <person name="Geurts R."/>
            <person name="Zhang Z."/>
            <person name="Limpens E."/>
            <person name="Saunders D.G."/>
            <person name="Mu D."/>
            <person name="Pang E."/>
            <person name="Cao H."/>
            <person name="Cha H."/>
            <person name="Lin T."/>
            <person name="Zhou Q."/>
            <person name="Shang Y."/>
            <person name="Li Y."/>
            <person name="Ivanov S."/>
            <person name="Sharma T."/>
            <person name="Velzen R.V."/>
            <person name="Ruijter N.D."/>
            <person name="Aanen D.K."/>
            <person name="Win J."/>
            <person name="Kamoun S."/>
            <person name="Bisseling T."/>
            <person name="Huang S."/>
        </authorList>
    </citation>
    <scope>NUCLEOTIDE SEQUENCE [LARGE SCALE GENOMIC DNA]</scope>
    <source>
        <strain evidence="2">DAOM197198w</strain>
    </source>
</reference>
<accession>A0A015K6V5</accession>
<dbReference type="OrthoDB" id="10299776at2759"/>
<protein>
    <submittedName>
        <fullName evidence="1">Uncharacterized protein</fullName>
    </submittedName>
</protein>
<evidence type="ECO:0000313" key="1">
    <source>
        <dbReference type="EMBL" id="EXX63219.1"/>
    </source>
</evidence>
<comment type="caution">
    <text evidence="1">The sequence shown here is derived from an EMBL/GenBank/DDBJ whole genome shotgun (WGS) entry which is preliminary data.</text>
</comment>
<dbReference type="Proteomes" id="UP000022910">
    <property type="component" value="Unassembled WGS sequence"/>
</dbReference>
<dbReference type="EMBL" id="JEMT01024047">
    <property type="protein sequence ID" value="EXX63219.1"/>
    <property type="molecule type" value="Genomic_DNA"/>
</dbReference>
<evidence type="ECO:0000313" key="2">
    <source>
        <dbReference type="Proteomes" id="UP000022910"/>
    </source>
</evidence>
<proteinExistence type="predicted"/>
<keyword evidence="2" id="KW-1185">Reference proteome</keyword>
<dbReference type="AlphaFoldDB" id="A0A015K6V5"/>
<name>A0A015K6V5_RHIIW</name>
<organism evidence="1 2">
    <name type="scientific">Rhizophagus irregularis (strain DAOM 197198w)</name>
    <name type="common">Glomus intraradices</name>
    <dbReference type="NCBI Taxonomy" id="1432141"/>
    <lineage>
        <taxon>Eukaryota</taxon>
        <taxon>Fungi</taxon>
        <taxon>Fungi incertae sedis</taxon>
        <taxon>Mucoromycota</taxon>
        <taxon>Glomeromycotina</taxon>
        <taxon>Glomeromycetes</taxon>
        <taxon>Glomerales</taxon>
        <taxon>Glomeraceae</taxon>
        <taxon>Rhizophagus</taxon>
    </lineage>
</organism>
<gene>
    <name evidence="1" type="ORF">RirG_154360</name>
</gene>
<sequence length="94" mass="10503">MDNNELNDDLSEYSYYRNVESIEESLSGSPKFALLAIIISKKSSFLESTTSSQQTKKSSSPLPALGWHFGRSYIHILNSTPSSILMLVKAMIAW</sequence>